<dbReference type="PANTHER" id="PTHR40660:SF1">
    <property type="entry name" value="5'-PHOSPHATE OXIDASE PUTATIVE DOMAIN-CONTAINING PROTEIN-RELATED"/>
    <property type="match status" value="1"/>
</dbReference>
<proteinExistence type="predicted"/>
<dbReference type="RefSeq" id="WP_282003179.1">
    <property type="nucleotide sequence ID" value="NZ_AP027151.1"/>
</dbReference>
<dbReference type="InterPro" id="IPR012349">
    <property type="entry name" value="Split_barrel_FMN-bd"/>
</dbReference>
<feature type="domain" description="Pyridoxamine 5'-phosphate oxidase N-terminal" evidence="1">
    <location>
        <begin position="3"/>
        <end position="96"/>
    </location>
</feature>
<evidence type="ECO:0000259" key="1">
    <source>
        <dbReference type="Pfam" id="PF01243"/>
    </source>
</evidence>
<dbReference type="EMBL" id="AP027151">
    <property type="protein sequence ID" value="BDV42613.1"/>
    <property type="molecule type" value="Genomic_DNA"/>
</dbReference>
<reference evidence="2 3" key="1">
    <citation type="submission" date="2022-12" db="EMBL/GenBank/DDBJ databases">
        <title>Polyphasic characterization of Geotalea uranireducens NIT-SL11 newly isolated from a complex of sewage sludge and microbially reduced graphene oxide.</title>
        <authorList>
            <person name="Xie L."/>
            <person name="Yoshida N."/>
            <person name="Meng L."/>
        </authorList>
    </citation>
    <scope>NUCLEOTIDE SEQUENCE [LARGE SCALE GENOMIC DNA]</scope>
    <source>
        <strain evidence="2 3">NIT-SL11</strain>
    </source>
</reference>
<protein>
    <submittedName>
        <fullName evidence="2">Pyridoxamine 5'-phosphate oxidase</fullName>
    </submittedName>
</protein>
<dbReference type="InterPro" id="IPR011576">
    <property type="entry name" value="Pyridox_Oxase_N"/>
</dbReference>
<keyword evidence="3" id="KW-1185">Reference proteome</keyword>
<dbReference type="SUPFAM" id="SSF50475">
    <property type="entry name" value="FMN-binding split barrel"/>
    <property type="match status" value="1"/>
</dbReference>
<sequence>MNLNELFHKQGLGVMATASKDGAVNTAVYARPHVIDEQTLVWGMTNGRTYRNITENPQASFLFKTSDPGFSGVRLALELVKTEESGPMLAKIKENADATVGPGTGAAVTHAAWFTVTEVRPII</sequence>
<gene>
    <name evidence="2" type="ORF">GURASL_15360</name>
</gene>
<evidence type="ECO:0000313" key="3">
    <source>
        <dbReference type="Proteomes" id="UP001317705"/>
    </source>
</evidence>
<dbReference type="PANTHER" id="PTHR40660">
    <property type="entry name" value="5'-PHOSPHATE OXIDASE PUTATIVE DOMAIN-CONTAINING PROTEIN-RELATED"/>
    <property type="match status" value="1"/>
</dbReference>
<accession>A0ABM8EJH8</accession>
<name>A0ABM8EJH8_9BACT</name>
<dbReference type="Pfam" id="PF01243">
    <property type="entry name" value="PNPOx_N"/>
    <property type="match status" value="1"/>
</dbReference>
<dbReference type="Proteomes" id="UP001317705">
    <property type="component" value="Chromosome"/>
</dbReference>
<dbReference type="Gene3D" id="2.30.110.10">
    <property type="entry name" value="Electron Transport, Fmn-binding Protein, Chain A"/>
    <property type="match status" value="1"/>
</dbReference>
<evidence type="ECO:0000313" key="2">
    <source>
        <dbReference type="EMBL" id="BDV42613.1"/>
    </source>
</evidence>
<organism evidence="2 3">
    <name type="scientific">Geotalea uraniireducens</name>
    <dbReference type="NCBI Taxonomy" id="351604"/>
    <lineage>
        <taxon>Bacteria</taxon>
        <taxon>Pseudomonadati</taxon>
        <taxon>Thermodesulfobacteriota</taxon>
        <taxon>Desulfuromonadia</taxon>
        <taxon>Geobacterales</taxon>
        <taxon>Geobacteraceae</taxon>
        <taxon>Geotalea</taxon>
    </lineage>
</organism>